<organism evidence="2 3">
    <name type="scientific">Chelatococcus composti</name>
    <dbReference type="NCBI Taxonomy" id="1743235"/>
    <lineage>
        <taxon>Bacteria</taxon>
        <taxon>Pseudomonadati</taxon>
        <taxon>Pseudomonadota</taxon>
        <taxon>Alphaproteobacteria</taxon>
        <taxon>Hyphomicrobiales</taxon>
        <taxon>Chelatococcaceae</taxon>
        <taxon>Chelatococcus</taxon>
    </lineage>
</organism>
<comment type="caution">
    <text evidence="2">The sequence shown here is derived from an EMBL/GenBank/DDBJ whole genome shotgun (WGS) entry which is preliminary data.</text>
</comment>
<gene>
    <name evidence="2" type="ORF">HNQ73_003111</name>
</gene>
<evidence type="ECO:0000256" key="1">
    <source>
        <dbReference type="SAM" id="MobiDB-lite"/>
    </source>
</evidence>
<dbReference type="Proteomes" id="UP000588017">
    <property type="component" value="Unassembled WGS sequence"/>
</dbReference>
<feature type="region of interest" description="Disordered" evidence="1">
    <location>
        <begin position="177"/>
        <end position="204"/>
    </location>
</feature>
<dbReference type="EMBL" id="JACHEH010000007">
    <property type="protein sequence ID" value="MBB6169469.1"/>
    <property type="molecule type" value="Genomic_DNA"/>
</dbReference>
<name>A0A841KJM3_9HYPH</name>
<feature type="compositionally biased region" description="Basic and acidic residues" evidence="1">
    <location>
        <begin position="177"/>
        <end position="187"/>
    </location>
</feature>
<reference evidence="2 3" key="1">
    <citation type="submission" date="2020-08" db="EMBL/GenBank/DDBJ databases">
        <title>Genomic Encyclopedia of Type Strains, Phase IV (KMG-IV): sequencing the most valuable type-strain genomes for metagenomic binning, comparative biology and taxonomic classification.</title>
        <authorList>
            <person name="Goeker M."/>
        </authorList>
    </citation>
    <scope>NUCLEOTIDE SEQUENCE [LARGE SCALE GENOMIC DNA]</scope>
    <source>
        <strain evidence="2 3">DSM 101465</strain>
    </source>
</reference>
<evidence type="ECO:0000313" key="3">
    <source>
        <dbReference type="Proteomes" id="UP000588017"/>
    </source>
</evidence>
<evidence type="ECO:0000313" key="2">
    <source>
        <dbReference type="EMBL" id="MBB6169469.1"/>
    </source>
</evidence>
<keyword evidence="3" id="KW-1185">Reference proteome</keyword>
<sequence length="204" mass="21807">MSETAILTANANQRTVLALSWGGSRDSRTTERVRRANDDRLFWARFSLAHPYGRARRGACGPAVNAVRSVRLDRSSNPPLPGHQGGSWQPGSVNGAPAMTYPVSARADACPPDLLVYDCFVAICEAVADINGLVTAGSAIVRQVDNQDLRAALGGINKVIDSVSRLIAEHAERGLEADAERRMREKAMGGPRAPRPVPRAEVGA</sequence>
<dbReference type="AlphaFoldDB" id="A0A841KJM3"/>
<accession>A0A841KJM3</accession>
<dbReference type="RefSeq" id="WP_183335838.1">
    <property type="nucleotide sequence ID" value="NZ_JACHEH010000007.1"/>
</dbReference>
<proteinExistence type="predicted"/>
<protein>
    <submittedName>
        <fullName evidence="2">Uncharacterized protein</fullName>
    </submittedName>
</protein>